<feature type="transmembrane region" description="Helical" evidence="1">
    <location>
        <begin position="21"/>
        <end position="42"/>
    </location>
</feature>
<sequence length="211" mass="24272">MSGSGSKRINITRSDNKFETIIFTFYLIAFYELLLFITFPAINFPGSFFKINFDCIRLISSGYNYRIMIGIRIFQRNILDTTGCSTTSIIHKAPAGLHKLCKMSNRPNSRPYFIITAPGMFCLHCSNMIPAHIREVSVDGVPDNGFNDPTVHIVFYYFTGKRQSIFPIAVKYGSFTLPHWDTEFFSLSWSIYLQIMITQHPYCLREVIVSK</sequence>
<accession>A0A645F7F9</accession>
<organism evidence="2">
    <name type="scientific">bioreactor metagenome</name>
    <dbReference type="NCBI Taxonomy" id="1076179"/>
    <lineage>
        <taxon>unclassified sequences</taxon>
        <taxon>metagenomes</taxon>
        <taxon>ecological metagenomes</taxon>
    </lineage>
</organism>
<keyword evidence="1" id="KW-0472">Membrane</keyword>
<gene>
    <name evidence="2" type="ORF">SDC9_156877</name>
</gene>
<evidence type="ECO:0000256" key="1">
    <source>
        <dbReference type="SAM" id="Phobius"/>
    </source>
</evidence>
<reference evidence="2" key="1">
    <citation type="submission" date="2019-08" db="EMBL/GenBank/DDBJ databases">
        <authorList>
            <person name="Kucharzyk K."/>
            <person name="Murdoch R.W."/>
            <person name="Higgins S."/>
            <person name="Loffler F."/>
        </authorList>
    </citation>
    <scope>NUCLEOTIDE SEQUENCE</scope>
</reference>
<keyword evidence="1" id="KW-1133">Transmembrane helix</keyword>
<dbReference type="EMBL" id="VSSQ01055699">
    <property type="protein sequence ID" value="MPN09586.1"/>
    <property type="molecule type" value="Genomic_DNA"/>
</dbReference>
<name>A0A645F7F9_9ZZZZ</name>
<dbReference type="AlphaFoldDB" id="A0A645F7F9"/>
<keyword evidence="1" id="KW-0812">Transmembrane</keyword>
<protein>
    <submittedName>
        <fullName evidence="2">Uncharacterized protein</fullName>
    </submittedName>
</protein>
<evidence type="ECO:0000313" key="2">
    <source>
        <dbReference type="EMBL" id="MPN09586.1"/>
    </source>
</evidence>
<proteinExistence type="predicted"/>
<comment type="caution">
    <text evidence="2">The sequence shown here is derived from an EMBL/GenBank/DDBJ whole genome shotgun (WGS) entry which is preliminary data.</text>
</comment>